<protein>
    <submittedName>
        <fullName evidence="2">Uncharacterized protein</fullName>
    </submittedName>
</protein>
<evidence type="ECO:0000313" key="2">
    <source>
        <dbReference type="EMBL" id="KAJ2756707.1"/>
    </source>
</evidence>
<dbReference type="OrthoDB" id="5583636at2759"/>
<organism evidence="2 3">
    <name type="scientific">Coemansia pectinata</name>
    <dbReference type="NCBI Taxonomy" id="1052879"/>
    <lineage>
        <taxon>Eukaryota</taxon>
        <taxon>Fungi</taxon>
        <taxon>Fungi incertae sedis</taxon>
        <taxon>Zoopagomycota</taxon>
        <taxon>Kickxellomycotina</taxon>
        <taxon>Kickxellomycetes</taxon>
        <taxon>Kickxellales</taxon>
        <taxon>Kickxellaceae</taxon>
        <taxon>Coemansia</taxon>
    </lineage>
</organism>
<evidence type="ECO:0000256" key="1">
    <source>
        <dbReference type="SAM" id="SignalP"/>
    </source>
</evidence>
<feature type="signal peptide" evidence="1">
    <location>
        <begin position="1"/>
        <end position="21"/>
    </location>
</feature>
<keyword evidence="3" id="KW-1185">Reference proteome</keyword>
<name>A0A9W8LCY5_9FUNG</name>
<evidence type="ECO:0000313" key="3">
    <source>
        <dbReference type="Proteomes" id="UP001140011"/>
    </source>
</evidence>
<proteinExistence type="predicted"/>
<dbReference type="AlphaFoldDB" id="A0A9W8LCY5"/>
<dbReference type="EMBL" id="JANBUH010000018">
    <property type="protein sequence ID" value="KAJ2756707.1"/>
    <property type="molecule type" value="Genomic_DNA"/>
</dbReference>
<sequence>MHMINTRLVLLVAAAALCVRAKTELGDLPRDRPATTKAAQFTGMMPDELSKWMDEQSRAEEASATLVEPKSESWARMVSAELESMEALRNAEFISDIVAALFSPSA</sequence>
<keyword evidence="1" id="KW-0732">Signal</keyword>
<feature type="chain" id="PRO_5040873353" evidence="1">
    <location>
        <begin position="22"/>
        <end position="106"/>
    </location>
</feature>
<reference evidence="2" key="1">
    <citation type="submission" date="2022-07" db="EMBL/GenBank/DDBJ databases">
        <title>Phylogenomic reconstructions and comparative analyses of Kickxellomycotina fungi.</title>
        <authorList>
            <person name="Reynolds N.K."/>
            <person name="Stajich J.E."/>
            <person name="Barry K."/>
            <person name="Grigoriev I.V."/>
            <person name="Crous P."/>
            <person name="Smith M.E."/>
        </authorList>
    </citation>
    <scope>NUCLEOTIDE SEQUENCE</scope>
    <source>
        <strain evidence="2">BCRC 34297</strain>
    </source>
</reference>
<gene>
    <name evidence="2" type="ORF">GGI19_000642</name>
</gene>
<dbReference type="Proteomes" id="UP001140011">
    <property type="component" value="Unassembled WGS sequence"/>
</dbReference>
<accession>A0A9W8LCY5</accession>
<comment type="caution">
    <text evidence="2">The sequence shown here is derived from an EMBL/GenBank/DDBJ whole genome shotgun (WGS) entry which is preliminary data.</text>
</comment>